<keyword evidence="2 4" id="KW-0808">Transferase</keyword>
<dbReference type="STRING" id="407821.A0A087UD53"/>
<dbReference type="Gene3D" id="3.40.50.300">
    <property type="entry name" value="P-loop containing nucleotide triphosphate hydrolases"/>
    <property type="match status" value="1"/>
</dbReference>
<evidence type="ECO:0000256" key="1">
    <source>
        <dbReference type="ARBA" id="ARBA00005771"/>
    </source>
</evidence>
<evidence type="ECO:0000313" key="5">
    <source>
        <dbReference type="Proteomes" id="UP000054359"/>
    </source>
</evidence>
<accession>A0A087UD53</accession>
<comment type="similarity">
    <text evidence="1">Belongs to the sulfotransferase 1 family.</text>
</comment>
<dbReference type="EMBL" id="KK119281">
    <property type="protein sequence ID" value="KFM75292.1"/>
    <property type="molecule type" value="Genomic_DNA"/>
</dbReference>
<feature type="non-terminal residue" evidence="4">
    <location>
        <position position="324"/>
    </location>
</feature>
<dbReference type="AlphaFoldDB" id="A0A087UD53"/>
<organism evidence="4 5">
    <name type="scientific">Stegodyphus mimosarum</name>
    <name type="common">African social velvet spider</name>
    <dbReference type="NCBI Taxonomy" id="407821"/>
    <lineage>
        <taxon>Eukaryota</taxon>
        <taxon>Metazoa</taxon>
        <taxon>Ecdysozoa</taxon>
        <taxon>Arthropoda</taxon>
        <taxon>Chelicerata</taxon>
        <taxon>Arachnida</taxon>
        <taxon>Araneae</taxon>
        <taxon>Araneomorphae</taxon>
        <taxon>Entelegynae</taxon>
        <taxon>Eresoidea</taxon>
        <taxon>Eresidae</taxon>
        <taxon>Stegodyphus</taxon>
    </lineage>
</organism>
<gene>
    <name evidence="4" type="ORF">X975_15695</name>
</gene>
<dbReference type="Proteomes" id="UP000054359">
    <property type="component" value="Unassembled WGS sequence"/>
</dbReference>
<evidence type="ECO:0000259" key="3">
    <source>
        <dbReference type="Pfam" id="PF00685"/>
    </source>
</evidence>
<dbReference type="SUPFAM" id="SSF52540">
    <property type="entry name" value="P-loop containing nucleoside triphosphate hydrolases"/>
    <property type="match status" value="1"/>
</dbReference>
<dbReference type="OrthoDB" id="205623at2759"/>
<evidence type="ECO:0000256" key="2">
    <source>
        <dbReference type="ARBA" id="ARBA00022679"/>
    </source>
</evidence>
<name>A0A087UD53_STEMI</name>
<dbReference type="InterPro" id="IPR000863">
    <property type="entry name" value="Sulfotransferase_dom"/>
</dbReference>
<proteinExistence type="inferred from homology"/>
<reference evidence="4 5" key="1">
    <citation type="submission" date="2013-11" db="EMBL/GenBank/DDBJ databases">
        <title>Genome sequencing of Stegodyphus mimosarum.</title>
        <authorList>
            <person name="Bechsgaard J."/>
        </authorList>
    </citation>
    <scope>NUCLEOTIDE SEQUENCE [LARGE SCALE GENOMIC DNA]</scope>
</reference>
<sequence length="324" mass="37757">MSESSSRMTFSQTVEGLQIPGIISVEAFRSALNYKPRDDDVFIVTYPKCGTTWTQNILILIFNKGQPLKSQIEFHTASPYLDMTGAIAAEEMPRPNAIKFHLPYHLTPKSDKTKYIYVARNPKDCCVSYFHHMKNFPFYGFTGTFNDYFELFISGNIDYGDYFDHVLGWYAHRNDSNVLFLTYEEMKEDTAGAILKIASFIDDSLYAETLRNDPEILNNIIKFSSFSYMKDTVNKQVEQMMSMSKEEITNSFMNSQLKRVITTFVHPNLEKMCREKDENSCFVRKGIVGDWKNYFSESQSRRMDEKFAERMKGTDLESLWKNYM</sequence>
<dbReference type="OMA" id="WEHAREY"/>
<protein>
    <submittedName>
        <fullName evidence="4">Sulfotransferase 1C2A</fullName>
    </submittedName>
</protein>
<feature type="domain" description="Sulfotransferase" evidence="3">
    <location>
        <begin position="272"/>
        <end position="314"/>
    </location>
</feature>
<dbReference type="PANTHER" id="PTHR11783">
    <property type="entry name" value="SULFOTRANSFERASE SULT"/>
    <property type="match status" value="1"/>
</dbReference>
<dbReference type="Pfam" id="PF00685">
    <property type="entry name" value="Sulfotransfer_1"/>
    <property type="match status" value="2"/>
</dbReference>
<feature type="domain" description="Sulfotransferase" evidence="3">
    <location>
        <begin position="38"/>
        <end position="253"/>
    </location>
</feature>
<evidence type="ECO:0000313" key="4">
    <source>
        <dbReference type="EMBL" id="KFM75292.1"/>
    </source>
</evidence>
<keyword evidence="5" id="KW-1185">Reference proteome</keyword>
<dbReference type="InterPro" id="IPR027417">
    <property type="entry name" value="P-loop_NTPase"/>
</dbReference>
<dbReference type="GO" id="GO:0008146">
    <property type="term" value="F:sulfotransferase activity"/>
    <property type="evidence" value="ECO:0007669"/>
    <property type="project" value="InterPro"/>
</dbReference>